<name>A0A4C1TLJ2_EUMVA</name>
<evidence type="ECO:0000313" key="3">
    <source>
        <dbReference type="Proteomes" id="UP000299102"/>
    </source>
</evidence>
<dbReference type="AlphaFoldDB" id="A0A4C1TLJ2"/>
<evidence type="ECO:0000313" key="2">
    <source>
        <dbReference type="EMBL" id="GBP14317.1"/>
    </source>
</evidence>
<gene>
    <name evidence="2" type="ORF">EVAR_92319_1</name>
</gene>
<protein>
    <submittedName>
        <fullName evidence="2">Uncharacterized protein</fullName>
    </submittedName>
</protein>
<organism evidence="2 3">
    <name type="scientific">Eumeta variegata</name>
    <name type="common">Bagworm moth</name>
    <name type="synonym">Eumeta japonica</name>
    <dbReference type="NCBI Taxonomy" id="151549"/>
    <lineage>
        <taxon>Eukaryota</taxon>
        <taxon>Metazoa</taxon>
        <taxon>Ecdysozoa</taxon>
        <taxon>Arthropoda</taxon>
        <taxon>Hexapoda</taxon>
        <taxon>Insecta</taxon>
        <taxon>Pterygota</taxon>
        <taxon>Neoptera</taxon>
        <taxon>Endopterygota</taxon>
        <taxon>Lepidoptera</taxon>
        <taxon>Glossata</taxon>
        <taxon>Ditrysia</taxon>
        <taxon>Tineoidea</taxon>
        <taxon>Psychidae</taxon>
        <taxon>Oiketicinae</taxon>
        <taxon>Eumeta</taxon>
    </lineage>
</organism>
<evidence type="ECO:0000256" key="1">
    <source>
        <dbReference type="SAM" id="MobiDB-lite"/>
    </source>
</evidence>
<dbReference type="Proteomes" id="UP000299102">
    <property type="component" value="Unassembled WGS sequence"/>
</dbReference>
<sequence>MEINNAISVYNRQKAKSKYRDRIPFERAFREQFKDTNKTLDHIQGRKRTKAPEQINNGASTPEAGATAAMQLFLAARTIRLASLGWDKSTVVSGDVVSPHTRGTQTCKPSKSRWPQPPVDINNPRRDTSALPASCMAIGYLREEGVTLWRGSGQPELSLNGQNAKAEAVTSRLYRIENETKIKIECEIKIRSKRVTGIGRRGRDQIESNLLRSRRKSESKAGPRSELRMKEIDMKNKTGMNEGIHLMSTRAELVIQELVIYQCLLFLEF</sequence>
<proteinExistence type="predicted"/>
<dbReference type="EMBL" id="BGZK01000063">
    <property type="protein sequence ID" value="GBP14317.1"/>
    <property type="molecule type" value="Genomic_DNA"/>
</dbReference>
<accession>A0A4C1TLJ2</accession>
<reference evidence="2 3" key="1">
    <citation type="journal article" date="2019" name="Commun. Biol.">
        <title>The bagworm genome reveals a unique fibroin gene that provides high tensile strength.</title>
        <authorList>
            <person name="Kono N."/>
            <person name="Nakamura H."/>
            <person name="Ohtoshi R."/>
            <person name="Tomita M."/>
            <person name="Numata K."/>
            <person name="Arakawa K."/>
        </authorList>
    </citation>
    <scope>NUCLEOTIDE SEQUENCE [LARGE SCALE GENOMIC DNA]</scope>
</reference>
<comment type="caution">
    <text evidence="2">The sequence shown here is derived from an EMBL/GenBank/DDBJ whole genome shotgun (WGS) entry which is preliminary data.</text>
</comment>
<keyword evidence="3" id="KW-1185">Reference proteome</keyword>
<feature type="region of interest" description="Disordered" evidence="1">
    <location>
        <begin position="95"/>
        <end position="128"/>
    </location>
</feature>